<dbReference type="InterPro" id="IPR036390">
    <property type="entry name" value="WH_DNA-bd_sf"/>
</dbReference>
<dbReference type="AlphaFoldDB" id="A0A2H0LPB3"/>
<protein>
    <submittedName>
        <fullName evidence="1">Uncharacterized protein</fullName>
    </submittedName>
</protein>
<evidence type="ECO:0000313" key="1">
    <source>
        <dbReference type="EMBL" id="PIQ86217.1"/>
    </source>
</evidence>
<accession>A0A2H0LPB3</accession>
<organism evidence="1 2">
    <name type="scientific">Candidatus Abzuiibacterium crystallinum</name>
    <dbReference type="NCBI Taxonomy" id="1974748"/>
    <lineage>
        <taxon>Bacteria</taxon>
        <taxon>Pseudomonadati</taxon>
        <taxon>Candidatus Omnitrophota</taxon>
        <taxon>Candidatus Abzuiibacterium</taxon>
    </lineage>
</organism>
<dbReference type="SUPFAM" id="SSF46785">
    <property type="entry name" value="Winged helix' DNA-binding domain"/>
    <property type="match status" value="1"/>
</dbReference>
<proteinExistence type="predicted"/>
<gene>
    <name evidence="1" type="ORF">COV74_05950</name>
</gene>
<comment type="caution">
    <text evidence="1">The sequence shown here is derived from an EMBL/GenBank/DDBJ whole genome shotgun (WGS) entry which is preliminary data.</text>
</comment>
<dbReference type="InterPro" id="IPR036388">
    <property type="entry name" value="WH-like_DNA-bd_sf"/>
</dbReference>
<dbReference type="Proteomes" id="UP000230859">
    <property type="component" value="Unassembled WGS sequence"/>
</dbReference>
<reference evidence="1 2" key="1">
    <citation type="submission" date="2017-09" db="EMBL/GenBank/DDBJ databases">
        <title>Depth-based differentiation of microbial function through sediment-hosted aquifers and enrichment of novel symbionts in the deep terrestrial subsurface.</title>
        <authorList>
            <person name="Probst A.J."/>
            <person name="Ladd B."/>
            <person name="Jarett J.K."/>
            <person name="Geller-Mcgrath D.E."/>
            <person name="Sieber C.M."/>
            <person name="Emerson J.B."/>
            <person name="Anantharaman K."/>
            <person name="Thomas B.C."/>
            <person name="Malmstrom R."/>
            <person name="Stieglmeier M."/>
            <person name="Klingl A."/>
            <person name="Woyke T."/>
            <person name="Ryan C.M."/>
            <person name="Banfield J.F."/>
        </authorList>
    </citation>
    <scope>NUCLEOTIDE SEQUENCE [LARGE SCALE GENOMIC DNA]</scope>
    <source>
        <strain evidence="1">CG11_big_fil_rev_8_21_14_0_20_45_26</strain>
    </source>
</reference>
<sequence>MIWRRWGLKSNPYFLDPFDETALDLFVGRGSEVLALQSVPETRSIIFLETTNGLGATSLGNFLRFGLAQRKFYFTPFAEFKLHSRQDFLNFIASLIDGLNWSVRQKYLFISKDPQFLEHEAKSGRFFAAVSAQTRSEYKNQYLESEAKELLEGIRNIVLKLGYGSGILIQISVQGLDFEWNHEYFYEFREKIRPILLMSGYKWLFIGPKNVEQLLCYQKGLLAAELSKIKLKPLELQDIQEILHRRKERLALNQHARLPVNADVIGYLYAACAGSLTEIFAAAAKLAQSFDGYQASEVDLLTAKPLMTEFLLEEMQKKGFPPLSFEIMKYLVCQHHAASGAIAAHLKKRRPNVSKVLRILCRAGLLRMEVHGRNRIYYPLPEVKLAFNSETARME</sequence>
<name>A0A2H0LPB3_9BACT</name>
<dbReference type="Gene3D" id="1.10.10.10">
    <property type="entry name" value="Winged helix-like DNA-binding domain superfamily/Winged helix DNA-binding domain"/>
    <property type="match status" value="1"/>
</dbReference>
<evidence type="ECO:0000313" key="2">
    <source>
        <dbReference type="Proteomes" id="UP000230859"/>
    </source>
</evidence>
<dbReference type="EMBL" id="PCVY01000049">
    <property type="protein sequence ID" value="PIQ86217.1"/>
    <property type="molecule type" value="Genomic_DNA"/>
</dbReference>